<comment type="caution">
    <text evidence="2">The sequence shown here is derived from an EMBL/GenBank/DDBJ whole genome shotgun (WGS) entry which is preliminary data.</text>
</comment>
<dbReference type="SUPFAM" id="SSF52540">
    <property type="entry name" value="P-loop containing nucleoside triphosphate hydrolases"/>
    <property type="match status" value="1"/>
</dbReference>
<gene>
    <name evidence="2" type="ORF">GRI34_03705</name>
</gene>
<evidence type="ECO:0000259" key="1">
    <source>
        <dbReference type="Pfam" id="PF13614"/>
    </source>
</evidence>
<keyword evidence="3" id="KW-1185">Reference proteome</keyword>
<dbReference type="Gene3D" id="3.40.50.300">
    <property type="entry name" value="P-loop containing nucleotide triphosphate hydrolases"/>
    <property type="match status" value="1"/>
</dbReference>
<proteinExistence type="predicted"/>
<organism evidence="2 3">
    <name type="scientific">Qipengyuania aquimaris</name>
    <dbReference type="NCBI Taxonomy" id="255984"/>
    <lineage>
        <taxon>Bacteria</taxon>
        <taxon>Pseudomonadati</taxon>
        <taxon>Pseudomonadota</taxon>
        <taxon>Alphaproteobacteria</taxon>
        <taxon>Sphingomonadales</taxon>
        <taxon>Erythrobacteraceae</taxon>
        <taxon>Qipengyuania</taxon>
    </lineage>
</organism>
<dbReference type="Pfam" id="PF13614">
    <property type="entry name" value="AAA_31"/>
    <property type="match status" value="1"/>
</dbReference>
<accession>A0A6I4THJ9</accession>
<dbReference type="InterPro" id="IPR027417">
    <property type="entry name" value="P-loop_NTPase"/>
</dbReference>
<evidence type="ECO:0000313" key="3">
    <source>
        <dbReference type="Proteomes" id="UP000432727"/>
    </source>
</evidence>
<dbReference type="PANTHER" id="PTHR13696">
    <property type="entry name" value="P-LOOP CONTAINING NUCLEOSIDE TRIPHOSPHATE HYDROLASE"/>
    <property type="match status" value="1"/>
</dbReference>
<dbReference type="InterPro" id="IPR050678">
    <property type="entry name" value="DNA_Partitioning_ATPase"/>
</dbReference>
<dbReference type="Proteomes" id="UP000432727">
    <property type="component" value="Unassembled WGS sequence"/>
</dbReference>
<name>A0A6I4THJ9_9SPHN</name>
<protein>
    <submittedName>
        <fullName evidence="2">AAA family ATPase</fullName>
    </submittedName>
</protein>
<dbReference type="PANTHER" id="PTHR13696:SF99">
    <property type="entry name" value="COBYRINIC ACID AC-DIAMIDE SYNTHASE"/>
    <property type="match status" value="1"/>
</dbReference>
<dbReference type="RefSeq" id="WP_160594782.1">
    <property type="nucleotide sequence ID" value="NZ_WTYI01000001.1"/>
</dbReference>
<dbReference type="EMBL" id="WTYI01000001">
    <property type="protein sequence ID" value="MXO95522.1"/>
    <property type="molecule type" value="Genomic_DNA"/>
</dbReference>
<dbReference type="AlphaFoldDB" id="A0A6I4THJ9"/>
<dbReference type="InterPro" id="IPR025669">
    <property type="entry name" value="AAA_dom"/>
</dbReference>
<dbReference type="CDD" id="cd02042">
    <property type="entry name" value="ParAB_family"/>
    <property type="match status" value="1"/>
</dbReference>
<dbReference type="OrthoDB" id="9777757at2"/>
<evidence type="ECO:0000313" key="2">
    <source>
        <dbReference type="EMBL" id="MXO95522.1"/>
    </source>
</evidence>
<feature type="domain" description="AAA" evidence="1">
    <location>
        <begin position="15"/>
        <end position="201"/>
    </location>
</feature>
<reference evidence="2 3" key="1">
    <citation type="submission" date="2019-12" db="EMBL/GenBank/DDBJ databases">
        <title>Genomic-based taxomic classification of the family Erythrobacteraceae.</title>
        <authorList>
            <person name="Xu L."/>
        </authorList>
    </citation>
    <scope>NUCLEOTIDE SEQUENCE [LARGE SCALE GENOMIC DNA]</scope>
    <source>
        <strain evidence="2 3">JCM 12189</strain>
    </source>
</reference>
<sequence length="295" mass="32787">METSDKAWRKEMVPVLSVLNMKGGVGKTTVSAHVMRVLYHRQQKRVLLVDLDPQFNLTQALLTQADYDDILEAKKTVMAAFEPQPSNDFFKVKSTKNAPPAASSLTKRLRQIGKGEKAKLDIIPGAFDLMKYTMIDDPAQLKIASDHFKWFISTAKNEYDLIVLDCNPSSSFVTKCALENSTHVLSPVRPDKFSVLGVGMVDRLFQHLSLAPVHMTLINGVRRYDPASPVEIELKAHPKFGATVLGQRLNVSTHLEAHPSYTGFATDRKGPYSSVLRAEIGKIADEISHRLGGWS</sequence>